<evidence type="ECO:0000313" key="3">
    <source>
        <dbReference type="EMBL" id="MSN96039.1"/>
    </source>
</evidence>
<organism evidence="3 4">
    <name type="scientific">Campylobacter portucalensis</name>
    <dbReference type="NCBI Taxonomy" id="2608384"/>
    <lineage>
        <taxon>Bacteria</taxon>
        <taxon>Pseudomonadati</taxon>
        <taxon>Campylobacterota</taxon>
        <taxon>Epsilonproteobacteria</taxon>
        <taxon>Campylobacterales</taxon>
        <taxon>Campylobacteraceae</taxon>
        <taxon>Campylobacter</taxon>
    </lineage>
</organism>
<dbReference type="PROSITE" id="PS51257">
    <property type="entry name" value="PROKAR_LIPOPROTEIN"/>
    <property type="match status" value="1"/>
</dbReference>
<dbReference type="PANTHER" id="PTHR43031:SF1">
    <property type="entry name" value="PYRIDINE NUCLEOTIDE-DISULPHIDE OXIDOREDUCTASE"/>
    <property type="match status" value="1"/>
</dbReference>
<feature type="domain" description="Rhodanese" evidence="2">
    <location>
        <begin position="146"/>
        <end position="234"/>
    </location>
</feature>
<feature type="signal peptide" evidence="1">
    <location>
        <begin position="1"/>
        <end position="21"/>
    </location>
</feature>
<evidence type="ECO:0000313" key="4">
    <source>
        <dbReference type="Proteomes" id="UP000476338"/>
    </source>
</evidence>
<dbReference type="CDD" id="cd00158">
    <property type="entry name" value="RHOD"/>
    <property type="match status" value="2"/>
</dbReference>
<sequence length="234" mass="26457">MKFFKNIRFTFFVAIAALVIAGCGDSIDTSKKMDGETLSKIQADNKEKEKILLIDVRSKEEYDAGHLKHAINIPFAELESRMDELEPYKNKDIVFYCNTGNQSGKAVDLLKDKGFKSLTNADGVKEYNYDLYTFGSIAAQEFLKLNHDDILIIDVREAKDFEKGHIKGAINIPHGESLENYKDILEANKNKKIVTHCYTGNRSASLADKLSKQGFKNVNNLLDGTKEYDFKLVK</sequence>
<gene>
    <name evidence="3" type="ORF">F1B92_02330</name>
</gene>
<reference evidence="3 4" key="1">
    <citation type="submission" date="2019-09" db="EMBL/GenBank/DDBJ databases">
        <authorList>
            <person name="Silva M."/>
            <person name="Pereira G."/>
            <person name="Lopes-Da-Costa L."/>
            <person name="Silva E."/>
        </authorList>
    </citation>
    <scope>NUCLEOTIDE SEQUENCE [LARGE SCALE GENOMIC DNA]</scope>
    <source>
        <strain evidence="3 4">FMV-PI01</strain>
    </source>
</reference>
<feature type="domain" description="Rhodanese" evidence="2">
    <location>
        <begin position="47"/>
        <end position="125"/>
    </location>
</feature>
<proteinExistence type="predicted"/>
<evidence type="ECO:0000256" key="1">
    <source>
        <dbReference type="SAM" id="SignalP"/>
    </source>
</evidence>
<evidence type="ECO:0000259" key="2">
    <source>
        <dbReference type="PROSITE" id="PS50206"/>
    </source>
</evidence>
<dbReference type="InterPro" id="IPR050229">
    <property type="entry name" value="GlpE_sulfurtransferase"/>
</dbReference>
<reference evidence="3 4" key="2">
    <citation type="submission" date="2020-03" db="EMBL/GenBank/DDBJ databases">
        <title>Campylobacter portucalensis sp. nov., a new species of Campylobacter isolated from the reproductive tract of bulls.</title>
        <authorList>
            <person name="Silva M.F."/>
            <person name="Pereira G."/>
            <person name="Carneiro C."/>
            <person name="Hemphill A."/>
            <person name="Mateus L."/>
            <person name="Lopes-Da-Costa L."/>
            <person name="Silva E."/>
        </authorList>
    </citation>
    <scope>NUCLEOTIDE SEQUENCE [LARGE SCALE GENOMIC DNA]</scope>
    <source>
        <strain evidence="3 4">FMV-PI01</strain>
    </source>
</reference>
<dbReference type="PROSITE" id="PS50206">
    <property type="entry name" value="RHODANESE_3"/>
    <property type="match status" value="2"/>
</dbReference>
<dbReference type="EMBL" id="VWSJ01000006">
    <property type="protein sequence ID" value="MSN96039.1"/>
    <property type="molecule type" value="Genomic_DNA"/>
</dbReference>
<protein>
    <submittedName>
        <fullName evidence="3">Rhodanese-like domain-containing protein</fullName>
    </submittedName>
</protein>
<dbReference type="InterPro" id="IPR036873">
    <property type="entry name" value="Rhodanese-like_dom_sf"/>
</dbReference>
<comment type="caution">
    <text evidence="3">The sequence shown here is derived from an EMBL/GenBank/DDBJ whole genome shotgun (WGS) entry which is preliminary data.</text>
</comment>
<dbReference type="Gene3D" id="3.40.250.10">
    <property type="entry name" value="Rhodanese-like domain"/>
    <property type="match status" value="2"/>
</dbReference>
<dbReference type="Proteomes" id="UP000476338">
    <property type="component" value="Unassembled WGS sequence"/>
</dbReference>
<dbReference type="SUPFAM" id="SSF52821">
    <property type="entry name" value="Rhodanese/Cell cycle control phosphatase"/>
    <property type="match status" value="2"/>
</dbReference>
<name>A0A6L5WGF0_9BACT</name>
<accession>A0A6L5WGF0</accession>
<feature type="chain" id="PRO_5026694218" evidence="1">
    <location>
        <begin position="22"/>
        <end position="234"/>
    </location>
</feature>
<keyword evidence="4" id="KW-1185">Reference proteome</keyword>
<dbReference type="SMART" id="SM00450">
    <property type="entry name" value="RHOD"/>
    <property type="match status" value="2"/>
</dbReference>
<dbReference type="RefSeq" id="WP_154570306.1">
    <property type="nucleotide sequence ID" value="NZ_VWSJ01000006.1"/>
</dbReference>
<dbReference type="AlphaFoldDB" id="A0A6L5WGF0"/>
<dbReference type="Pfam" id="PF00581">
    <property type="entry name" value="Rhodanese"/>
    <property type="match status" value="2"/>
</dbReference>
<dbReference type="InterPro" id="IPR001763">
    <property type="entry name" value="Rhodanese-like_dom"/>
</dbReference>
<dbReference type="PANTHER" id="PTHR43031">
    <property type="entry name" value="FAD-DEPENDENT OXIDOREDUCTASE"/>
    <property type="match status" value="1"/>
</dbReference>
<keyword evidence="1" id="KW-0732">Signal</keyword>